<feature type="transmembrane region" description="Helical" evidence="6">
    <location>
        <begin position="175"/>
        <end position="198"/>
    </location>
</feature>
<evidence type="ECO:0000256" key="5">
    <source>
        <dbReference type="SAM" id="MobiDB-lite"/>
    </source>
</evidence>
<protein>
    <submittedName>
        <fullName evidence="7">Uncharacterized protein</fullName>
    </submittedName>
</protein>
<feature type="region of interest" description="Disordered" evidence="5">
    <location>
        <begin position="147"/>
        <end position="171"/>
    </location>
</feature>
<accession>A0A9P4TU52</accession>
<evidence type="ECO:0000256" key="4">
    <source>
        <dbReference type="ARBA" id="ARBA00023136"/>
    </source>
</evidence>
<dbReference type="GO" id="GO:0016020">
    <property type="term" value="C:membrane"/>
    <property type="evidence" value="ECO:0007669"/>
    <property type="project" value="UniProtKB-SubCell"/>
</dbReference>
<evidence type="ECO:0000256" key="1">
    <source>
        <dbReference type="ARBA" id="ARBA00004167"/>
    </source>
</evidence>
<dbReference type="EMBL" id="MU007101">
    <property type="protein sequence ID" value="KAF2421142.1"/>
    <property type="molecule type" value="Genomic_DNA"/>
</dbReference>
<keyword evidence="8" id="KW-1185">Reference proteome</keyword>
<dbReference type="InterPro" id="IPR051694">
    <property type="entry name" value="Immunoregulatory_rcpt-like"/>
</dbReference>
<keyword evidence="4 6" id="KW-0472">Membrane</keyword>
<dbReference type="PANTHER" id="PTHR15549:SF26">
    <property type="entry name" value="AXIAL BUDDING PATTERN PROTEIN 2-RELATED"/>
    <property type="match status" value="1"/>
</dbReference>
<dbReference type="OrthoDB" id="3945612at2759"/>
<gene>
    <name evidence="7" type="ORF">EJ08DRAFT_665273</name>
</gene>
<dbReference type="GO" id="GO:0071944">
    <property type="term" value="C:cell periphery"/>
    <property type="evidence" value="ECO:0007669"/>
    <property type="project" value="UniProtKB-ARBA"/>
</dbReference>
<proteinExistence type="predicted"/>
<evidence type="ECO:0000256" key="6">
    <source>
        <dbReference type="SAM" id="Phobius"/>
    </source>
</evidence>
<feature type="compositionally biased region" description="Basic and acidic residues" evidence="5">
    <location>
        <begin position="212"/>
        <end position="230"/>
    </location>
</feature>
<keyword evidence="2 6" id="KW-0812">Transmembrane</keyword>
<reference evidence="7" key="1">
    <citation type="journal article" date="2020" name="Stud. Mycol.">
        <title>101 Dothideomycetes genomes: a test case for predicting lifestyles and emergence of pathogens.</title>
        <authorList>
            <person name="Haridas S."/>
            <person name="Albert R."/>
            <person name="Binder M."/>
            <person name="Bloem J."/>
            <person name="Labutti K."/>
            <person name="Salamov A."/>
            <person name="Andreopoulos B."/>
            <person name="Baker S."/>
            <person name="Barry K."/>
            <person name="Bills G."/>
            <person name="Bluhm B."/>
            <person name="Cannon C."/>
            <person name="Castanera R."/>
            <person name="Culley D."/>
            <person name="Daum C."/>
            <person name="Ezra D."/>
            <person name="Gonzalez J."/>
            <person name="Henrissat B."/>
            <person name="Kuo A."/>
            <person name="Liang C."/>
            <person name="Lipzen A."/>
            <person name="Lutzoni F."/>
            <person name="Magnuson J."/>
            <person name="Mondo S."/>
            <person name="Nolan M."/>
            <person name="Ohm R."/>
            <person name="Pangilinan J."/>
            <person name="Park H.-J."/>
            <person name="Ramirez L."/>
            <person name="Alfaro M."/>
            <person name="Sun H."/>
            <person name="Tritt A."/>
            <person name="Yoshinaga Y."/>
            <person name="Zwiers L.-H."/>
            <person name="Turgeon B."/>
            <person name="Goodwin S."/>
            <person name="Spatafora J."/>
            <person name="Crous P."/>
            <person name="Grigoriev I."/>
        </authorList>
    </citation>
    <scope>NUCLEOTIDE SEQUENCE</scope>
    <source>
        <strain evidence="7">CBS 130266</strain>
    </source>
</reference>
<organism evidence="7 8">
    <name type="scientific">Tothia fuscella</name>
    <dbReference type="NCBI Taxonomy" id="1048955"/>
    <lineage>
        <taxon>Eukaryota</taxon>
        <taxon>Fungi</taxon>
        <taxon>Dikarya</taxon>
        <taxon>Ascomycota</taxon>
        <taxon>Pezizomycotina</taxon>
        <taxon>Dothideomycetes</taxon>
        <taxon>Pleosporomycetidae</taxon>
        <taxon>Venturiales</taxon>
        <taxon>Cylindrosympodiaceae</taxon>
        <taxon>Tothia</taxon>
    </lineage>
</organism>
<dbReference type="CDD" id="cd12087">
    <property type="entry name" value="TM_EGFR-like"/>
    <property type="match status" value="1"/>
</dbReference>
<evidence type="ECO:0000256" key="2">
    <source>
        <dbReference type="ARBA" id="ARBA00022692"/>
    </source>
</evidence>
<dbReference type="AlphaFoldDB" id="A0A9P4TU52"/>
<name>A0A9P4TU52_9PEZI</name>
<keyword evidence="3 6" id="KW-1133">Transmembrane helix</keyword>
<feature type="region of interest" description="Disordered" evidence="5">
    <location>
        <begin position="206"/>
        <end position="267"/>
    </location>
</feature>
<evidence type="ECO:0000256" key="3">
    <source>
        <dbReference type="ARBA" id="ARBA00022989"/>
    </source>
</evidence>
<sequence>MANISEPVFFYSTKDNTCDARENSFVASAPARILWACPAPDKVCWSKSKPCFGGNAVTPNEGQILCTAAAKSWCCNKGWEICTGRQGQTDTCWAKTFENPLKDVAPAAAASIGSSARAARQTSALNSRLSVISSLATVSTTILDPESGAVSATSTSTSSASSSPVSSSSSLSGGAIAGIVIGVIFGILALVAVGFFMLRRRRKQGNPLRQETPLEHETSLRPDHPVREAQELPGESKMAEKPDTSIGQQAPVELEDTTRTHGLAPRI</sequence>
<comment type="subcellular location">
    <subcellularLocation>
        <location evidence="1">Membrane</location>
        <topology evidence="1">Single-pass membrane protein</topology>
    </subcellularLocation>
</comment>
<comment type="caution">
    <text evidence="7">The sequence shown here is derived from an EMBL/GenBank/DDBJ whole genome shotgun (WGS) entry which is preliminary data.</text>
</comment>
<evidence type="ECO:0000313" key="8">
    <source>
        <dbReference type="Proteomes" id="UP000800235"/>
    </source>
</evidence>
<dbReference type="PANTHER" id="PTHR15549">
    <property type="entry name" value="PAIRED IMMUNOGLOBULIN-LIKE TYPE 2 RECEPTOR"/>
    <property type="match status" value="1"/>
</dbReference>
<dbReference type="Proteomes" id="UP000800235">
    <property type="component" value="Unassembled WGS sequence"/>
</dbReference>
<evidence type="ECO:0000313" key="7">
    <source>
        <dbReference type="EMBL" id="KAF2421142.1"/>
    </source>
</evidence>